<dbReference type="GO" id="GO:0005737">
    <property type="term" value="C:cytoplasm"/>
    <property type="evidence" value="ECO:0007669"/>
    <property type="project" value="TreeGrafter"/>
</dbReference>
<dbReference type="AlphaFoldDB" id="A0A0E9NQE3"/>
<dbReference type="Pfam" id="PF01627">
    <property type="entry name" value="Hpt"/>
    <property type="match status" value="1"/>
</dbReference>
<dbReference type="Proteomes" id="UP000033140">
    <property type="component" value="Unassembled WGS sequence"/>
</dbReference>
<dbReference type="OMA" id="LVEWSVF"/>
<dbReference type="InterPro" id="IPR008207">
    <property type="entry name" value="Sig_transdc_His_kin_Hpt_dom"/>
</dbReference>
<dbReference type="GO" id="GO:0005634">
    <property type="term" value="C:nucleus"/>
    <property type="evidence" value="ECO:0007669"/>
    <property type="project" value="TreeGrafter"/>
</dbReference>
<reference evidence="3 4" key="1">
    <citation type="journal article" date="2011" name="J. Gen. Appl. Microbiol.">
        <title>Draft genome sequencing of the enigmatic yeast Saitoella complicata.</title>
        <authorList>
            <person name="Nishida H."/>
            <person name="Hamamoto M."/>
            <person name="Sugiyama J."/>
        </authorList>
    </citation>
    <scope>NUCLEOTIDE SEQUENCE [LARGE SCALE GENOMIC DNA]</scope>
    <source>
        <strain evidence="3 4">NRRL Y-17804</strain>
    </source>
</reference>
<dbReference type="PROSITE" id="PS50894">
    <property type="entry name" value="HPT"/>
    <property type="match status" value="1"/>
</dbReference>
<evidence type="ECO:0000313" key="4">
    <source>
        <dbReference type="Proteomes" id="UP000033140"/>
    </source>
</evidence>
<keyword evidence="4" id="KW-1185">Reference proteome</keyword>
<sequence>MYVPRYLLANKNEMNARWDSHVRVHLGLALTIDPRTREYTRTKNSLPISIVLLSSTMSNAAEDREETTPNAADEAGDLIDHNTFDQLLEMDDEDDREFSRSIVWNYFEQADTTFVEMETALSEKDLDQLSSLGHFLKGSSAALGLTKVKASCERIQHFGAKKDESGTEPIDEETAMKRIEEILPVVKQEYAEAEKYLRKFYGDDA</sequence>
<organism evidence="3 4">
    <name type="scientific">Saitoella complicata (strain BCRC 22490 / CBS 7301 / JCM 7358 / NBRC 10748 / NRRL Y-17804)</name>
    <dbReference type="NCBI Taxonomy" id="698492"/>
    <lineage>
        <taxon>Eukaryota</taxon>
        <taxon>Fungi</taxon>
        <taxon>Dikarya</taxon>
        <taxon>Ascomycota</taxon>
        <taxon>Taphrinomycotina</taxon>
        <taxon>Taphrinomycotina incertae sedis</taxon>
        <taxon>Saitoella</taxon>
    </lineage>
</organism>
<dbReference type="STRING" id="698492.A0A0E9NQE3"/>
<feature type="modified residue" description="Phosphohistidine" evidence="1">
    <location>
        <position position="134"/>
    </location>
</feature>
<dbReference type="GO" id="GO:0043424">
    <property type="term" value="F:protein histidine kinase binding"/>
    <property type="evidence" value="ECO:0007669"/>
    <property type="project" value="InterPro"/>
</dbReference>
<dbReference type="FunFam" id="1.20.120.160:FF:000007">
    <property type="entry name" value="Multistep phosphorelay regulator 1"/>
    <property type="match status" value="1"/>
</dbReference>
<reference evidence="3 4" key="2">
    <citation type="journal article" date="2014" name="J. Gen. Appl. Microbiol.">
        <title>The early diverging ascomycetous budding yeast Saitoella complicata has three histone deacetylases belonging to the Clr6, Hos2, and Rpd3 lineages.</title>
        <authorList>
            <person name="Nishida H."/>
            <person name="Matsumoto T."/>
            <person name="Kondo S."/>
            <person name="Hamamoto M."/>
            <person name="Yoshikawa H."/>
        </authorList>
    </citation>
    <scope>NUCLEOTIDE SEQUENCE [LARGE SCALE GENOMIC DNA]</scope>
    <source>
        <strain evidence="3 4">NRRL Y-17804</strain>
    </source>
</reference>
<evidence type="ECO:0000256" key="1">
    <source>
        <dbReference type="PROSITE-ProRule" id="PRU00110"/>
    </source>
</evidence>
<proteinExistence type="predicted"/>
<evidence type="ECO:0000313" key="3">
    <source>
        <dbReference type="EMBL" id="GAO52097.1"/>
    </source>
</evidence>
<dbReference type="SMART" id="SM00073">
    <property type="entry name" value="HPT"/>
    <property type="match status" value="1"/>
</dbReference>
<dbReference type="CDD" id="cd00088">
    <property type="entry name" value="HPT"/>
    <property type="match status" value="1"/>
</dbReference>
<dbReference type="GO" id="GO:0009927">
    <property type="term" value="F:histidine phosphotransfer kinase activity"/>
    <property type="evidence" value="ECO:0007669"/>
    <property type="project" value="InterPro"/>
</dbReference>
<evidence type="ECO:0000259" key="2">
    <source>
        <dbReference type="PROSITE" id="PS50894"/>
    </source>
</evidence>
<accession>A0A0E9NQE3</accession>
<name>A0A0E9NQE3_SAICN</name>
<dbReference type="EMBL" id="BACD03000059">
    <property type="protein sequence ID" value="GAO52097.1"/>
    <property type="molecule type" value="Genomic_DNA"/>
</dbReference>
<dbReference type="GO" id="GO:0000160">
    <property type="term" value="P:phosphorelay signal transduction system"/>
    <property type="evidence" value="ECO:0007669"/>
    <property type="project" value="InterPro"/>
</dbReference>
<gene>
    <name evidence="3" type="ORF">G7K_6183-t1</name>
</gene>
<protein>
    <recommendedName>
        <fullName evidence="2">HPt domain-containing protein</fullName>
    </recommendedName>
</protein>
<feature type="domain" description="HPt" evidence="2">
    <location>
        <begin position="95"/>
        <end position="200"/>
    </location>
</feature>
<dbReference type="SUPFAM" id="SSF47226">
    <property type="entry name" value="Histidine-containing phosphotransfer domain, HPT domain"/>
    <property type="match status" value="1"/>
</dbReference>
<keyword evidence="1" id="KW-0597">Phosphoprotein</keyword>
<dbReference type="InterPro" id="IPR036641">
    <property type="entry name" value="HPT_dom_sf"/>
</dbReference>
<dbReference type="PANTHER" id="PTHR28242:SF52">
    <property type="entry name" value="PHOSPHORELAY INTERMEDIATE PROTEIN YPD1"/>
    <property type="match status" value="1"/>
</dbReference>
<dbReference type="InterPro" id="IPR045871">
    <property type="entry name" value="AHP1-5/YPD1"/>
</dbReference>
<dbReference type="PANTHER" id="PTHR28242">
    <property type="entry name" value="PHOSPHORELAY INTERMEDIATE PROTEIN YPD1"/>
    <property type="match status" value="1"/>
</dbReference>
<dbReference type="Gene3D" id="1.20.120.160">
    <property type="entry name" value="HPT domain"/>
    <property type="match status" value="1"/>
</dbReference>
<comment type="caution">
    <text evidence="3">The sequence shown here is derived from an EMBL/GenBank/DDBJ whole genome shotgun (WGS) entry which is preliminary data.</text>
</comment>
<reference evidence="3 4" key="3">
    <citation type="journal article" date="2015" name="Genome Announc.">
        <title>Draft Genome Sequence of the Archiascomycetous Yeast Saitoella complicata.</title>
        <authorList>
            <person name="Yamauchi K."/>
            <person name="Kondo S."/>
            <person name="Hamamoto M."/>
            <person name="Takahashi Y."/>
            <person name="Ogura Y."/>
            <person name="Hayashi T."/>
            <person name="Nishida H."/>
        </authorList>
    </citation>
    <scope>NUCLEOTIDE SEQUENCE [LARGE SCALE GENOMIC DNA]</scope>
    <source>
        <strain evidence="3 4">NRRL Y-17804</strain>
    </source>
</reference>